<keyword evidence="5" id="KW-1185">Reference proteome</keyword>
<accession>A0A1Y1HWR7</accession>
<feature type="compositionally biased region" description="Polar residues" evidence="2">
    <location>
        <begin position="11"/>
        <end position="43"/>
    </location>
</feature>
<dbReference type="InterPro" id="IPR039874">
    <property type="entry name" value="WAPL"/>
</dbReference>
<feature type="compositionally biased region" description="Basic and acidic residues" evidence="2">
    <location>
        <begin position="507"/>
        <end position="522"/>
    </location>
</feature>
<gene>
    <name evidence="4" type="ORF">KFL_001350180</name>
</gene>
<evidence type="ECO:0000256" key="2">
    <source>
        <dbReference type="SAM" id="MobiDB-lite"/>
    </source>
</evidence>
<feature type="compositionally biased region" description="Basic and acidic residues" evidence="2">
    <location>
        <begin position="533"/>
        <end position="550"/>
    </location>
</feature>
<feature type="compositionally biased region" description="Polar residues" evidence="2">
    <location>
        <begin position="1107"/>
        <end position="1121"/>
    </location>
</feature>
<sequence length="1336" mass="141491">MIRTYQRRNKGGSNSQPDAFSPFESDSQDLIGSYHSQLSSQEGNAALNFSDPIRTSQQPPVNRLGSLSSRLDLFAFEDDEEEDAFGQGAPLERQDSALTRRGSQGGSPAKKPPHKHGGTAGPGSESSLLGGDQLAEQGLKGGLTKSPLLAGSFGRGVRHFSTALQSSSLMEHQESGEMQESVDEAKFALEGLTPRSSPRVLRASLVALSQLLSTSARRRVLQAHGLGKPLLTAITTLPPSAGLLRLASAAIVYFLAVDDLAHRSLLDSDDVIRLVLGFLEGESGGGDGGKGDKVAVEQARRVQELFRSGGAADVGLIGGGEVSPAWLGLLALEQASMAAAQLQQEASIGGAKSANRFKDRLREQGGLATICHLAAACQAALHDDVSGGSSDVTRGNDDVSGRPAAMLLRCLRVLEHVTYVSEENQQHLLQLRISERGGEIQDENGGREGGADTCVDVVLGCIEALGLGGEARKLGGSKILGKRSEVTELKGKAEGNTERSGSGVKGMKKETLGSEQNIKESKLVGSAGASLRTDSKRDGAKTGEPKREAEAGAAKPLGKWQSAAKVKRGGSRTFREDEVIPDSDEENASEKERKDAEPGVSGQGEKGESSGGERVAGAESRHVAEERSITRRASGRIARVGSGVRKSEEMEAMDIVRESGVESAVGSGDVMETSRDVSNRRSDTEENRPPIVRTFSRKKRKVDNGGVEEMGNGGGGSQGNGGTRSKGDTASQISDPFEFVDEETEGSQQLSSQNSGQLREKRKFAETSAKRKAGLDALSRGESLNLQSSQDKGENEKLDRRSSWNGKRKLGAKAASLKSEPLGAFDFEITEDDDVPALGAGLEKHRRAGDLKVKQETIGKPAFDFDEVDEKAAPSSQAAEPLRRASSSGRRLARVREEVKANPALERKNSRGVRNEASAGTRAKEEPALREKTAARAAFSFNPIAEKRERKGLNASRGFDANDEPDLVEMKEKVKGPRRDLRQALDKGLVTECLVTSVKVLMNLTNDNADGCRQIAAAGGLHSVASLLVSRCPPLRTGHRASVANGDSTGGSLETLASGEEKVQGRNLKTGARKNGKGNAGDADRQLAPELRFEGGSEAALIGAALPNTTPEGGDVSSTAPRNGRATQGAAKLNASVDDVSKHDDVSMGSGNGAGREIVAIGEGPSEDLDLVTVVLALLINLVEKDRKNRAALAALEFPRGRGQAGEPLEGAGMVTFLCALFLSKKGAGAKAESVENQMAAFEMDDETRLLEGQREAEDMIVEAYAALLLALLAKDDLRARTTVAESLPEGDASSLVPVLERFMNFHLRMNSITREAHEALLDLIGSCKQQERPPA</sequence>
<dbReference type="OrthoDB" id="78088at2759"/>
<feature type="region of interest" description="Disordered" evidence="2">
    <location>
        <begin position="490"/>
        <end position="815"/>
    </location>
</feature>
<organism evidence="4 5">
    <name type="scientific">Klebsormidium nitens</name>
    <name type="common">Green alga</name>
    <name type="synonym">Ulothrix nitens</name>
    <dbReference type="NCBI Taxonomy" id="105231"/>
    <lineage>
        <taxon>Eukaryota</taxon>
        <taxon>Viridiplantae</taxon>
        <taxon>Streptophyta</taxon>
        <taxon>Klebsormidiophyceae</taxon>
        <taxon>Klebsormidiales</taxon>
        <taxon>Klebsormidiaceae</taxon>
        <taxon>Klebsormidium</taxon>
    </lineage>
</organism>
<dbReference type="InterPro" id="IPR011989">
    <property type="entry name" value="ARM-like"/>
</dbReference>
<dbReference type="InterPro" id="IPR022771">
    <property type="entry name" value="WAPL_C"/>
</dbReference>
<feature type="compositionally biased region" description="Polar residues" evidence="2">
    <location>
        <begin position="53"/>
        <end position="64"/>
    </location>
</feature>
<evidence type="ECO:0000313" key="4">
    <source>
        <dbReference type="EMBL" id="GAQ83094.1"/>
    </source>
</evidence>
<dbReference type="Proteomes" id="UP000054558">
    <property type="component" value="Unassembled WGS sequence"/>
</dbReference>
<evidence type="ECO:0000259" key="3">
    <source>
        <dbReference type="Pfam" id="PF07814"/>
    </source>
</evidence>
<feature type="region of interest" description="Disordered" evidence="2">
    <location>
        <begin position="1"/>
        <end position="64"/>
    </location>
</feature>
<dbReference type="PANTHER" id="PTHR22100">
    <property type="entry name" value="WINGS APART-LIKE PROTEIN HOMOLOG"/>
    <property type="match status" value="1"/>
</dbReference>
<protein>
    <submittedName>
        <fullName evidence="4">WAPL (Wings apart-like protein regulation of heterochromatin) protein</fullName>
    </submittedName>
</protein>
<feature type="region of interest" description="Disordered" evidence="2">
    <location>
        <begin position="1105"/>
        <end position="1153"/>
    </location>
</feature>
<dbReference type="Pfam" id="PF07814">
    <property type="entry name" value="WAPL"/>
    <property type="match status" value="1"/>
</dbReference>
<evidence type="ECO:0000313" key="5">
    <source>
        <dbReference type="Proteomes" id="UP000054558"/>
    </source>
</evidence>
<feature type="compositionally biased region" description="Basic and acidic residues" evidence="2">
    <location>
        <begin position="672"/>
        <end position="688"/>
    </location>
</feature>
<feature type="compositionally biased region" description="Low complexity" evidence="2">
    <location>
        <begin position="746"/>
        <end position="757"/>
    </location>
</feature>
<feature type="compositionally biased region" description="Basic and acidic residues" evidence="2">
    <location>
        <begin position="791"/>
        <end position="802"/>
    </location>
</feature>
<feature type="compositionally biased region" description="Basic and acidic residues" evidence="2">
    <location>
        <begin position="645"/>
        <end position="660"/>
    </location>
</feature>
<feature type="compositionally biased region" description="Basic residues" evidence="2">
    <location>
        <begin position="1"/>
        <end position="10"/>
    </location>
</feature>
<feature type="compositionally biased region" description="Basic and acidic residues" evidence="2">
    <location>
        <begin position="619"/>
        <end position="629"/>
    </location>
</feature>
<dbReference type="STRING" id="105231.A0A1Y1HWR7"/>
<feature type="region of interest" description="Disordered" evidence="2">
    <location>
        <begin position="80"/>
        <end position="130"/>
    </location>
</feature>
<feature type="compositionally biased region" description="Gly residues" evidence="2">
    <location>
        <begin position="711"/>
        <end position="724"/>
    </location>
</feature>
<dbReference type="EMBL" id="DF237084">
    <property type="protein sequence ID" value="GAQ83094.1"/>
    <property type="molecule type" value="Genomic_DNA"/>
</dbReference>
<dbReference type="OMA" id="NDVDEEC"/>
<feature type="region of interest" description="Disordered" evidence="2">
    <location>
        <begin position="1039"/>
        <end position="1085"/>
    </location>
</feature>
<dbReference type="Gene3D" id="1.25.10.10">
    <property type="entry name" value="Leucine-rich Repeat Variant"/>
    <property type="match status" value="2"/>
</dbReference>
<feature type="region of interest" description="Disordered" evidence="2">
    <location>
        <begin position="865"/>
        <end position="931"/>
    </location>
</feature>
<name>A0A1Y1HWR7_KLENI</name>
<dbReference type="PANTHER" id="PTHR22100:SF13">
    <property type="entry name" value="WINGS APART-LIKE PROTEIN HOMOLOG"/>
    <property type="match status" value="1"/>
</dbReference>
<feature type="domain" description="Wings apart-like protein C-terminal" evidence="3">
    <location>
        <begin position="167"/>
        <end position="429"/>
    </location>
</feature>
<proteinExistence type="inferred from homology"/>
<feature type="compositionally biased region" description="Basic and acidic residues" evidence="2">
    <location>
        <begin position="588"/>
        <end position="597"/>
    </location>
</feature>
<reference evidence="4 5" key="1">
    <citation type="journal article" date="2014" name="Nat. Commun.">
        <title>Klebsormidium flaccidum genome reveals primary factors for plant terrestrial adaptation.</title>
        <authorList>
            <person name="Hori K."/>
            <person name="Maruyama F."/>
            <person name="Fujisawa T."/>
            <person name="Togashi T."/>
            <person name="Yamamoto N."/>
            <person name="Seo M."/>
            <person name="Sato S."/>
            <person name="Yamada T."/>
            <person name="Mori H."/>
            <person name="Tajima N."/>
            <person name="Moriyama T."/>
            <person name="Ikeuchi M."/>
            <person name="Watanabe M."/>
            <person name="Wada H."/>
            <person name="Kobayashi K."/>
            <person name="Saito M."/>
            <person name="Masuda T."/>
            <person name="Sasaki-Sekimoto Y."/>
            <person name="Mashiguchi K."/>
            <person name="Awai K."/>
            <person name="Shimojima M."/>
            <person name="Masuda S."/>
            <person name="Iwai M."/>
            <person name="Nobusawa T."/>
            <person name="Narise T."/>
            <person name="Kondo S."/>
            <person name="Saito H."/>
            <person name="Sato R."/>
            <person name="Murakawa M."/>
            <person name="Ihara Y."/>
            <person name="Oshima-Yamada Y."/>
            <person name="Ohtaka K."/>
            <person name="Satoh M."/>
            <person name="Sonobe K."/>
            <person name="Ishii M."/>
            <person name="Ohtani R."/>
            <person name="Kanamori-Sato M."/>
            <person name="Honoki R."/>
            <person name="Miyazaki D."/>
            <person name="Mochizuki H."/>
            <person name="Umetsu J."/>
            <person name="Higashi K."/>
            <person name="Shibata D."/>
            <person name="Kamiya Y."/>
            <person name="Sato N."/>
            <person name="Nakamura Y."/>
            <person name="Tabata S."/>
            <person name="Ida S."/>
            <person name="Kurokawa K."/>
            <person name="Ohta H."/>
        </authorList>
    </citation>
    <scope>NUCLEOTIDE SEQUENCE [LARGE SCALE GENOMIC DNA]</scope>
    <source>
        <strain evidence="4 5">NIES-2285</strain>
    </source>
</reference>
<comment type="similarity">
    <text evidence="1">Belongs to the WAPL family.</text>
</comment>
<evidence type="ECO:0000256" key="1">
    <source>
        <dbReference type="ARBA" id="ARBA00006854"/>
    </source>
</evidence>
<feature type="compositionally biased region" description="Basic and acidic residues" evidence="2">
    <location>
        <begin position="922"/>
        <end position="931"/>
    </location>
</feature>
<feature type="compositionally biased region" description="Basic and acidic residues" evidence="2">
    <location>
        <begin position="894"/>
        <end position="909"/>
    </location>
</feature>